<dbReference type="eggNOG" id="COG0834">
    <property type="taxonomic scope" value="Bacteria"/>
</dbReference>
<dbReference type="STRING" id="888064.HMPREF9088_0477"/>
<evidence type="ECO:0000256" key="1">
    <source>
        <dbReference type="ARBA" id="ARBA00004196"/>
    </source>
</evidence>
<dbReference type="SMART" id="SM00062">
    <property type="entry name" value="PBPb"/>
    <property type="match status" value="1"/>
</dbReference>
<evidence type="ECO:0000256" key="4">
    <source>
        <dbReference type="RuleBase" id="RU003744"/>
    </source>
</evidence>
<proteinExistence type="inferred from homology"/>
<evidence type="ECO:0000313" key="7">
    <source>
        <dbReference type="Proteomes" id="UP000010296"/>
    </source>
</evidence>
<keyword evidence="7" id="KW-1185">Reference proteome</keyword>
<sequence length="271" mass="30241">MMKKGYILSGIFIGVIIFLVGCSSNKSDSSISSTNETTSSTKVLKATTSGLHYPWNYKDDKGKLTGYDVEVTEAIAEKLGYVVKWTTTDFTSQMAQLESGRTDVVAEHVAITDKRKLTYEFTEPYAYPDIELMETSDNNYQSLSDLKGKKVAVALGSFYEDYIRENNPDDEIEVVTYEDTSGIPNDLAYGRVDAYLNDKISGEEKIEQSGLDLKMSGISIFKAQFAYPFSKTDEGTALKNKFDTILKELEKDGTLTKLSDKYFKEDISTLG</sequence>
<dbReference type="PROSITE" id="PS51257">
    <property type="entry name" value="PROKAR_LIPOPROTEIN"/>
    <property type="match status" value="1"/>
</dbReference>
<comment type="similarity">
    <text evidence="2 4">Belongs to the bacterial solute-binding protein 3 family.</text>
</comment>
<evidence type="ECO:0000256" key="3">
    <source>
        <dbReference type="ARBA" id="ARBA00022729"/>
    </source>
</evidence>
<dbReference type="AlphaFoldDB" id="E6LDN7"/>
<dbReference type="GO" id="GO:0030313">
    <property type="term" value="C:cell envelope"/>
    <property type="evidence" value="ECO:0007669"/>
    <property type="project" value="UniProtKB-SubCell"/>
</dbReference>
<dbReference type="PANTHER" id="PTHR35936">
    <property type="entry name" value="MEMBRANE-BOUND LYTIC MUREIN TRANSGLYCOSYLASE F"/>
    <property type="match status" value="1"/>
</dbReference>
<dbReference type="SUPFAM" id="SSF53850">
    <property type="entry name" value="Periplasmic binding protein-like II"/>
    <property type="match status" value="1"/>
</dbReference>
<evidence type="ECO:0000259" key="5">
    <source>
        <dbReference type="SMART" id="SM00062"/>
    </source>
</evidence>
<keyword evidence="3" id="KW-0732">Signal</keyword>
<name>E6LDN7_ENTI1</name>
<accession>E6LDN7</accession>
<dbReference type="InterPro" id="IPR018313">
    <property type="entry name" value="SBP_3_CS"/>
</dbReference>
<dbReference type="RefSeq" id="WP_007207498.1">
    <property type="nucleotide sequence ID" value="NZ_GL622241.1"/>
</dbReference>
<dbReference type="InterPro" id="IPR001638">
    <property type="entry name" value="Solute-binding_3/MltF_N"/>
</dbReference>
<feature type="domain" description="Solute-binding protein family 3/N-terminal" evidence="5">
    <location>
        <begin position="43"/>
        <end position="266"/>
    </location>
</feature>
<gene>
    <name evidence="6" type="ORF">HMPREF9088_0477</name>
</gene>
<dbReference type="Pfam" id="PF00497">
    <property type="entry name" value="SBP_bac_3"/>
    <property type="match status" value="1"/>
</dbReference>
<evidence type="ECO:0000256" key="2">
    <source>
        <dbReference type="ARBA" id="ARBA00010333"/>
    </source>
</evidence>
<evidence type="ECO:0000313" key="6">
    <source>
        <dbReference type="EMBL" id="EFU74705.1"/>
    </source>
</evidence>
<comment type="caution">
    <text evidence="6">The sequence shown here is derived from an EMBL/GenBank/DDBJ whole genome shotgun (WGS) entry which is preliminary data.</text>
</comment>
<dbReference type="Gene3D" id="3.40.190.10">
    <property type="entry name" value="Periplasmic binding protein-like II"/>
    <property type="match status" value="2"/>
</dbReference>
<dbReference type="OrthoDB" id="8613538at2"/>
<dbReference type="PROSITE" id="PS01039">
    <property type="entry name" value="SBP_BACTERIAL_3"/>
    <property type="match status" value="1"/>
</dbReference>
<protein>
    <submittedName>
        <fullName evidence="6">ABC transporter, substrate-binding protein, family 3</fullName>
    </submittedName>
</protein>
<comment type="subcellular location">
    <subcellularLocation>
        <location evidence="1">Cell envelope</location>
    </subcellularLocation>
</comment>
<dbReference type="PANTHER" id="PTHR35936:SF19">
    <property type="entry name" value="AMINO-ACID-BINDING PROTEIN YXEM-RELATED"/>
    <property type="match status" value="1"/>
</dbReference>
<dbReference type="Proteomes" id="UP000010296">
    <property type="component" value="Unassembled WGS sequence"/>
</dbReference>
<reference evidence="6 7" key="1">
    <citation type="submission" date="2010-12" db="EMBL/GenBank/DDBJ databases">
        <authorList>
            <person name="Muzny D."/>
            <person name="Qin X."/>
            <person name="Deng J."/>
            <person name="Jiang H."/>
            <person name="Liu Y."/>
            <person name="Qu J."/>
            <person name="Song X.-Z."/>
            <person name="Zhang L."/>
            <person name="Thornton R."/>
            <person name="Coyle M."/>
            <person name="Francisco L."/>
            <person name="Jackson L."/>
            <person name="Javaid M."/>
            <person name="Korchina V."/>
            <person name="Kovar C."/>
            <person name="Mata R."/>
            <person name="Mathew T."/>
            <person name="Ngo R."/>
            <person name="Nguyen L."/>
            <person name="Nguyen N."/>
            <person name="Okwuonu G."/>
            <person name="Ongeri F."/>
            <person name="Pham C."/>
            <person name="Simmons D."/>
            <person name="Wilczek-Boney K."/>
            <person name="Hale W."/>
            <person name="Jakkamsetti A."/>
            <person name="Pham P."/>
            <person name="Ruth R."/>
            <person name="San Lucas F."/>
            <person name="Warren J."/>
            <person name="Zhang J."/>
            <person name="Zhao Z."/>
            <person name="Zhou C."/>
            <person name="Zhu D."/>
            <person name="Lee S."/>
            <person name="Bess C."/>
            <person name="Blankenburg K."/>
            <person name="Forbes L."/>
            <person name="Fu Q."/>
            <person name="Gubbala S."/>
            <person name="Hirani K."/>
            <person name="Jayaseelan J.C."/>
            <person name="Lara F."/>
            <person name="Munidasa M."/>
            <person name="Palculict T."/>
            <person name="Patil S."/>
            <person name="Pu L.-L."/>
            <person name="Saada N."/>
            <person name="Tang L."/>
            <person name="Weissenberger G."/>
            <person name="Zhu Y."/>
            <person name="Hemphill L."/>
            <person name="Shang Y."/>
            <person name="Youmans B."/>
            <person name="Ayvaz T."/>
            <person name="Ross M."/>
            <person name="Santibanez J."/>
            <person name="Aqrawi P."/>
            <person name="Gross S."/>
            <person name="Joshi V."/>
            <person name="Fowler G."/>
            <person name="Nazareth L."/>
            <person name="Reid J."/>
            <person name="Worley K."/>
            <person name="Petrosino J."/>
            <person name="Highlander S."/>
            <person name="Gibbs R."/>
        </authorList>
    </citation>
    <scope>NUCLEOTIDE SEQUENCE [LARGE SCALE GENOMIC DNA]</scope>
    <source>
        <strain evidence="7">DSM 15952 / CCUG 50447 / LMG 22039 / TP 1.5</strain>
    </source>
</reference>
<organism evidence="6 7">
    <name type="scientific">Enterococcus italicus (strain DSM 15952 / CCUG 50447 / LMG 22039 / TP 1.5)</name>
    <dbReference type="NCBI Taxonomy" id="888064"/>
    <lineage>
        <taxon>Bacteria</taxon>
        <taxon>Bacillati</taxon>
        <taxon>Bacillota</taxon>
        <taxon>Bacilli</taxon>
        <taxon>Lactobacillales</taxon>
        <taxon>Enterococcaceae</taxon>
        <taxon>Enterococcus</taxon>
    </lineage>
</organism>
<dbReference type="EMBL" id="AEPV01000017">
    <property type="protein sequence ID" value="EFU74705.1"/>
    <property type="molecule type" value="Genomic_DNA"/>
</dbReference>
<dbReference type="HOGENOM" id="CLU_019602_18_5_9"/>